<dbReference type="Pfam" id="PF06568">
    <property type="entry name" value="YjiS-like"/>
    <property type="match status" value="1"/>
</dbReference>
<reference evidence="2 3" key="1">
    <citation type="submission" date="2016-02" db="EMBL/GenBank/DDBJ databases">
        <title>Complete genome sequence of Halocynthiibacter arcticus PAMC 20958t from arctic marine sediment.</title>
        <authorList>
            <person name="Lee Y.M."/>
            <person name="Baek K."/>
            <person name="Lee H.K."/>
            <person name="Shin S.C."/>
        </authorList>
    </citation>
    <scope>NUCLEOTIDE SEQUENCE [LARGE SCALE GENOMIC DNA]</scope>
    <source>
        <strain evidence="2">PAMC 20958</strain>
    </source>
</reference>
<name>A0A126UX79_9RHOB</name>
<dbReference type="InterPro" id="IPR009506">
    <property type="entry name" value="YjiS-like"/>
</dbReference>
<dbReference type="OrthoDB" id="8116725at2"/>
<dbReference type="KEGG" id="hat:RC74_02685"/>
<protein>
    <recommendedName>
        <fullName evidence="1">YjiS-like domain-containing protein</fullName>
    </recommendedName>
</protein>
<proteinExistence type="predicted"/>
<sequence length="65" mass="7271">MTVTYSSRTIANGASIGGRVFGAFATLFGTFADWNDTRVTRNTLRKLSDRELDDIGLCRQDIERI</sequence>
<evidence type="ECO:0000313" key="2">
    <source>
        <dbReference type="EMBL" id="AML50315.1"/>
    </source>
</evidence>
<accession>A0A126UX79</accession>
<evidence type="ECO:0000313" key="3">
    <source>
        <dbReference type="Proteomes" id="UP000070371"/>
    </source>
</evidence>
<dbReference type="STRING" id="1579316.RC74_02685"/>
<evidence type="ECO:0000259" key="1">
    <source>
        <dbReference type="Pfam" id="PF06568"/>
    </source>
</evidence>
<keyword evidence="3" id="KW-1185">Reference proteome</keyword>
<dbReference type="EMBL" id="CP014327">
    <property type="protein sequence ID" value="AML50315.1"/>
    <property type="molecule type" value="Genomic_DNA"/>
</dbReference>
<dbReference type="AlphaFoldDB" id="A0A126UX79"/>
<feature type="domain" description="YjiS-like" evidence="1">
    <location>
        <begin position="27"/>
        <end position="63"/>
    </location>
</feature>
<dbReference type="RefSeq" id="WP_039001509.1">
    <property type="nucleotide sequence ID" value="NZ_CP014327.1"/>
</dbReference>
<dbReference type="Proteomes" id="UP000070371">
    <property type="component" value="Chromosome"/>
</dbReference>
<organism evidence="2 3">
    <name type="scientific">Falsihalocynthiibacter arcticus</name>
    <dbReference type="NCBI Taxonomy" id="1579316"/>
    <lineage>
        <taxon>Bacteria</taxon>
        <taxon>Pseudomonadati</taxon>
        <taxon>Pseudomonadota</taxon>
        <taxon>Alphaproteobacteria</taxon>
        <taxon>Rhodobacterales</taxon>
        <taxon>Roseobacteraceae</taxon>
        <taxon>Falsihalocynthiibacter</taxon>
    </lineage>
</organism>
<gene>
    <name evidence="2" type="ORF">RC74_02685</name>
</gene>